<proteinExistence type="predicted"/>
<dbReference type="Proteomes" id="UP000033934">
    <property type="component" value="Unassembled WGS sequence"/>
</dbReference>
<dbReference type="EMBL" id="LBVO01000013">
    <property type="protein sequence ID" value="KKQ90063.1"/>
    <property type="molecule type" value="Genomic_DNA"/>
</dbReference>
<organism evidence="1 2">
    <name type="scientific">Berkelbacteria bacterium GW2011_GWA2_38_9</name>
    <dbReference type="NCBI Taxonomy" id="1618334"/>
    <lineage>
        <taxon>Bacteria</taxon>
        <taxon>Candidatus Berkelbacteria</taxon>
    </lineage>
</organism>
<comment type="caution">
    <text evidence="1">The sequence shown here is derived from an EMBL/GenBank/DDBJ whole genome shotgun (WGS) entry which is preliminary data.</text>
</comment>
<reference evidence="1 2" key="1">
    <citation type="journal article" date="2015" name="Nature">
        <title>rRNA introns, odd ribosomes, and small enigmatic genomes across a large radiation of phyla.</title>
        <authorList>
            <person name="Brown C.T."/>
            <person name="Hug L.A."/>
            <person name="Thomas B.C."/>
            <person name="Sharon I."/>
            <person name="Castelle C.J."/>
            <person name="Singh A."/>
            <person name="Wilkins M.J."/>
            <person name="Williams K.H."/>
            <person name="Banfield J.F."/>
        </authorList>
    </citation>
    <scope>NUCLEOTIDE SEQUENCE [LARGE SCALE GENOMIC DNA]</scope>
</reference>
<dbReference type="AlphaFoldDB" id="A0A0G0LDT7"/>
<protein>
    <submittedName>
        <fullName evidence="1">Uncharacterized protein</fullName>
    </submittedName>
</protein>
<accession>A0A0G0LDT7</accession>
<name>A0A0G0LDT7_9BACT</name>
<evidence type="ECO:0000313" key="1">
    <source>
        <dbReference type="EMBL" id="KKQ90063.1"/>
    </source>
</evidence>
<gene>
    <name evidence="1" type="ORF">UT11_C0013G0007</name>
</gene>
<sequence>MKKISTKKQLFYSIVYYPEPVNSDINWAEIKNAIGTNYRKQTVYETAKFLLDNPNFGKGNKVIEKIRKCYYCFDIQKIYSENDYNNFEACSGALGGNGILIIGGNKRIIAYAMKIINRDLKFQPLKLSHWSDCLDRRDQANKEEKNTVIDEKIECF</sequence>
<evidence type="ECO:0000313" key="2">
    <source>
        <dbReference type="Proteomes" id="UP000033934"/>
    </source>
</evidence>